<sequence>MAGGASILWRRLDRPGHDAAWLRFEAGEWHLDGAAVWSDARGPAQIAYSLSCGEDWTSRSARLLGRVGGQGLSLSIRRGSGGEWRVNGDEVPGSHGLVDLDLGFTPATNTIALNRLKQAGGGDSAALWLGGGDWQPQPLHQGYRRQPDGGWQCHSAGHGFRTMLAVNRHGFVTDYPGLWTQED</sequence>
<evidence type="ECO:0000313" key="2">
    <source>
        <dbReference type="Proteomes" id="UP001224997"/>
    </source>
</evidence>
<keyword evidence="2" id="KW-1185">Reference proteome</keyword>
<evidence type="ECO:0000313" key="1">
    <source>
        <dbReference type="EMBL" id="MDP5308213.1"/>
    </source>
</evidence>
<accession>A0ABT9JEF9</accession>
<dbReference type="InterPro" id="IPR009467">
    <property type="entry name" value="Glycolipid-bd_prot_put"/>
</dbReference>
<organism evidence="1 2">
    <name type="scientific">Paracoccus spongiarum</name>
    <dbReference type="NCBI Taxonomy" id="3064387"/>
    <lineage>
        <taxon>Bacteria</taxon>
        <taxon>Pseudomonadati</taxon>
        <taxon>Pseudomonadota</taxon>
        <taxon>Alphaproteobacteria</taxon>
        <taxon>Rhodobacterales</taxon>
        <taxon>Paracoccaceae</taxon>
        <taxon>Paracoccus</taxon>
    </lineage>
</organism>
<protein>
    <submittedName>
        <fullName evidence="1">Glycolipid-binding domain-containing protein</fullName>
    </submittedName>
</protein>
<dbReference type="SUPFAM" id="SSF159275">
    <property type="entry name" value="PA1994-like"/>
    <property type="match status" value="1"/>
</dbReference>
<comment type="caution">
    <text evidence="1">The sequence shown here is derived from an EMBL/GenBank/DDBJ whole genome shotgun (WGS) entry which is preliminary data.</text>
</comment>
<proteinExistence type="predicted"/>
<reference evidence="1 2" key="1">
    <citation type="submission" date="2023-08" db="EMBL/GenBank/DDBJ databases">
        <authorList>
            <person name="Park J.-S."/>
        </authorList>
    </citation>
    <scope>NUCLEOTIDE SEQUENCE [LARGE SCALE GENOMIC DNA]</scope>
    <source>
        <strain evidence="1 2">2205BS29-5</strain>
    </source>
</reference>
<dbReference type="Pfam" id="PF06475">
    <property type="entry name" value="Glycolipid_bind"/>
    <property type="match status" value="1"/>
</dbReference>
<name>A0ABT9JEF9_9RHOB</name>
<dbReference type="EMBL" id="JAVAMQ010000013">
    <property type="protein sequence ID" value="MDP5308213.1"/>
    <property type="molecule type" value="Genomic_DNA"/>
</dbReference>
<gene>
    <name evidence="1" type="ORF">Q5Y72_14070</name>
</gene>
<dbReference type="Proteomes" id="UP001224997">
    <property type="component" value="Unassembled WGS sequence"/>
</dbReference>
<dbReference type="RefSeq" id="WP_305964057.1">
    <property type="nucleotide sequence ID" value="NZ_JAVAMQ010000013.1"/>
</dbReference>